<dbReference type="PRINTS" id="PR00813">
    <property type="entry name" value="BCTERIALGSPG"/>
</dbReference>
<sequence>MKIYRSYVNAFTLLELLVVVSIIGVLAALAVPVSQRVLHQARSSHCIGNLRQLGAAVNLHLAENNNFLPTLEAGRSSKDDDVAVIDNTYDAYTEDGDEVFCCKADHKNLFETTGTSYMWNHLINGQNVASLEFMGFIRNSTRIPVIGDKEGFHHFRDVRVNILYADGHVAKEIQFLVAEP</sequence>
<evidence type="ECO:0000313" key="4">
    <source>
        <dbReference type="Proteomes" id="UP000306196"/>
    </source>
</evidence>
<comment type="caution">
    <text evidence="3">The sequence shown here is derived from an EMBL/GenBank/DDBJ whole genome shotgun (WGS) entry which is preliminary data.</text>
</comment>
<dbReference type="InterPro" id="IPR045584">
    <property type="entry name" value="Pilin-like"/>
</dbReference>
<dbReference type="Gene3D" id="3.30.700.10">
    <property type="entry name" value="Glycoprotein, Type 4 Pilin"/>
    <property type="match status" value="1"/>
</dbReference>
<organism evidence="3 4">
    <name type="scientific">Phragmitibacter flavus</name>
    <dbReference type="NCBI Taxonomy" id="2576071"/>
    <lineage>
        <taxon>Bacteria</taxon>
        <taxon>Pseudomonadati</taxon>
        <taxon>Verrucomicrobiota</taxon>
        <taxon>Verrucomicrobiia</taxon>
        <taxon>Verrucomicrobiales</taxon>
        <taxon>Verrucomicrobiaceae</taxon>
        <taxon>Phragmitibacter</taxon>
    </lineage>
</organism>
<dbReference type="Pfam" id="PF07963">
    <property type="entry name" value="N_methyl"/>
    <property type="match status" value="1"/>
</dbReference>
<dbReference type="InterPro" id="IPR000983">
    <property type="entry name" value="Bac_GSPG_pilin"/>
</dbReference>
<feature type="transmembrane region" description="Helical" evidence="2">
    <location>
        <begin position="12"/>
        <end position="33"/>
    </location>
</feature>
<evidence type="ECO:0000256" key="2">
    <source>
        <dbReference type="SAM" id="Phobius"/>
    </source>
</evidence>
<accession>A0A5R8KIA6</accession>
<dbReference type="OrthoDB" id="191764at2"/>
<keyword evidence="4" id="KW-1185">Reference proteome</keyword>
<gene>
    <name evidence="3" type="ORF">FEM03_04490</name>
</gene>
<dbReference type="GO" id="GO:0015627">
    <property type="term" value="C:type II protein secretion system complex"/>
    <property type="evidence" value="ECO:0007669"/>
    <property type="project" value="InterPro"/>
</dbReference>
<dbReference type="GO" id="GO:0015628">
    <property type="term" value="P:protein secretion by the type II secretion system"/>
    <property type="evidence" value="ECO:0007669"/>
    <property type="project" value="InterPro"/>
</dbReference>
<dbReference type="RefSeq" id="WP_138084992.1">
    <property type="nucleotide sequence ID" value="NZ_VAUV01000003.1"/>
</dbReference>
<dbReference type="InterPro" id="IPR012902">
    <property type="entry name" value="N_methyl_site"/>
</dbReference>
<keyword evidence="2" id="KW-0472">Membrane</keyword>
<dbReference type="Proteomes" id="UP000306196">
    <property type="component" value="Unassembled WGS sequence"/>
</dbReference>
<keyword evidence="1" id="KW-0488">Methylation</keyword>
<dbReference type="PANTHER" id="PTHR30093">
    <property type="entry name" value="GENERAL SECRETION PATHWAY PROTEIN G"/>
    <property type="match status" value="1"/>
</dbReference>
<dbReference type="AlphaFoldDB" id="A0A5R8KIA6"/>
<keyword evidence="2" id="KW-1133">Transmembrane helix</keyword>
<name>A0A5R8KIA6_9BACT</name>
<dbReference type="NCBIfam" id="TIGR02532">
    <property type="entry name" value="IV_pilin_GFxxxE"/>
    <property type="match status" value="1"/>
</dbReference>
<dbReference type="EMBL" id="VAUV01000003">
    <property type="protein sequence ID" value="TLD71987.1"/>
    <property type="molecule type" value="Genomic_DNA"/>
</dbReference>
<dbReference type="SUPFAM" id="SSF54523">
    <property type="entry name" value="Pili subunits"/>
    <property type="match status" value="1"/>
</dbReference>
<proteinExistence type="predicted"/>
<evidence type="ECO:0000313" key="3">
    <source>
        <dbReference type="EMBL" id="TLD71987.1"/>
    </source>
</evidence>
<keyword evidence="2" id="KW-0812">Transmembrane</keyword>
<protein>
    <submittedName>
        <fullName evidence="3">Type II secretion system protein</fullName>
    </submittedName>
</protein>
<evidence type="ECO:0000256" key="1">
    <source>
        <dbReference type="ARBA" id="ARBA00022481"/>
    </source>
</evidence>
<reference evidence="3 4" key="1">
    <citation type="submission" date="2019-05" db="EMBL/GenBank/DDBJ databases">
        <title>Verrucobacter flavum gen. nov., sp. nov. a new member of the family Verrucomicrobiaceae.</title>
        <authorList>
            <person name="Szuroczki S."/>
            <person name="Abbaszade G."/>
            <person name="Szabo A."/>
            <person name="Felfoldi T."/>
            <person name="Schumann P."/>
            <person name="Boka K."/>
            <person name="Keki Z."/>
            <person name="Toumi M."/>
            <person name="Toth E."/>
        </authorList>
    </citation>
    <scope>NUCLEOTIDE SEQUENCE [LARGE SCALE GENOMIC DNA]</scope>
    <source>
        <strain evidence="3 4">MG-N-17</strain>
    </source>
</reference>